<name>A0ABS2M3Q8_9ACTN</name>
<dbReference type="Proteomes" id="UP000764837">
    <property type="component" value="Unassembled WGS sequence"/>
</dbReference>
<keyword evidence="3" id="KW-1185">Reference proteome</keyword>
<gene>
    <name evidence="2" type="ORF">JOD64_006049</name>
</gene>
<dbReference type="NCBIfam" id="TIGR02391">
    <property type="entry name" value="hypoth_ymh"/>
    <property type="match status" value="1"/>
</dbReference>
<accession>A0ABS2M3Q8</accession>
<organism evidence="2 3">
    <name type="scientific">Micromonospora luteifusca</name>
    <dbReference type="NCBI Taxonomy" id="709860"/>
    <lineage>
        <taxon>Bacteria</taxon>
        <taxon>Bacillati</taxon>
        <taxon>Actinomycetota</taxon>
        <taxon>Actinomycetes</taxon>
        <taxon>Micromonosporales</taxon>
        <taxon>Micromonosporaceae</taxon>
        <taxon>Micromonospora</taxon>
    </lineage>
</organism>
<evidence type="ECO:0000259" key="1">
    <source>
        <dbReference type="Pfam" id="PF09509"/>
    </source>
</evidence>
<protein>
    <submittedName>
        <fullName evidence="2">Uncharacterized protein (TIGR02391 family)</fullName>
    </submittedName>
</protein>
<feature type="domain" description="Conserved hypothetical protein CHP02391" evidence="1">
    <location>
        <begin position="152"/>
        <end position="265"/>
    </location>
</feature>
<comment type="caution">
    <text evidence="2">The sequence shown here is derived from an EMBL/GenBank/DDBJ whole genome shotgun (WGS) entry which is preliminary data.</text>
</comment>
<evidence type="ECO:0000313" key="3">
    <source>
        <dbReference type="Proteomes" id="UP000764837"/>
    </source>
</evidence>
<dbReference type="RefSeq" id="WP_204945355.1">
    <property type="nucleotide sequence ID" value="NZ_JAFBBP010000001.1"/>
</dbReference>
<dbReference type="Pfam" id="PF09509">
    <property type="entry name" value="Hypoth_Ymh"/>
    <property type="match status" value="1"/>
</dbReference>
<evidence type="ECO:0000313" key="2">
    <source>
        <dbReference type="EMBL" id="MBM7494827.1"/>
    </source>
</evidence>
<reference evidence="2 3" key="1">
    <citation type="submission" date="2021-01" db="EMBL/GenBank/DDBJ databases">
        <title>Sequencing the genomes of 1000 actinobacteria strains.</title>
        <authorList>
            <person name="Klenk H.-P."/>
        </authorList>
    </citation>
    <scope>NUCLEOTIDE SEQUENCE [LARGE SCALE GENOMIC DNA]</scope>
    <source>
        <strain evidence="2 3">DSM 100204</strain>
    </source>
</reference>
<dbReference type="EMBL" id="JAFBBP010000001">
    <property type="protein sequence ID" value="MBM7494827.1"/>
    <property type="molecule type" value="Genomic_DNA"/>
</dbReference>
<proteinExistence type="predicted"/>
<sequence length="410" mass="45935">MSKLSLPDKTFLEAVLGMSGGYVLDLTNTSLAQLFDELAIDIYEDKYAEYGVSKANRLRTLWKIGSDSEVALTLGTLADYIDAKQAAPGFPGFPDRITDSQIAMIRRIAAEIDGAPFNHMGQTTSADEVSDPTLAIFTTEATVSENKIQIEIHGDIYNHIGQYLATGDYFHAVEESYKLVRGKLREITGNEKASDVFNNSAQNTAHYEALFGKSIPTNAAESDFFRGIGYLHLGVQHLRNEKAHTPATPLEPNLAVHYISLASLAYDLITRYVSEDTIKELEELVLAKRQSYRTAGAFYRDFKDGKWLQSLTVPAKFQSSAVRKVLKTKWLNEADFTQSYDHSNIVLMLLELVVDELTEADLDRLLDLPTKDSYGNDQSAGMRQFLEFVQKEHPDIISQKVKDWLTKEQP</sequence>
<dbReference type="InterPro" id="IPR012654">
    <property type="entry name" value="CHP02391"/>
</dbReference>